<gene>
    <name evidence="2" type="ORF">AYR66_20825</name>
</gene>
<reference evidence="2 3" key="1">
    <citation type="submission" date="2016-02" db="EMBL/GenBank/DDBJ databases">
        <authorList>
            <person name="Wen L."/>
            <person name="He K."/>
            <person name="Yang H."/>
        </authorList>
    </citation>
    <scope>NUCLEOTIDE SEQUENCE [LARGE SCALE GENOMIC DNA]</scope>
    <source>
        <strain evidence="2 3">TSA40</strain>
    </source>
</reference>
<protein>
    <submittedName>
        <fullName evidence="2">Uncharacterized protein</fullName>
    </submittedName>
</protein>
<feature type="region of interest" description="Disordered" evidence="1">
    <location>
        <begin position="1"/>
        <end position="40"/>
    </location>
</feature>
<dbReference type="AlphaFoldDB" id="A0A254TK31"/>
<comment type="caution">
    <text evidence="2">The sequence shown here is derived from an EMBL/GenBank/DDBJ whole genome shotgun (WGS) entry which is preliminary data.</text>
</comment>
<dbReference type="OrthoDB" id="8777776at2"/>
<keyword evidence="3" id="KW-1185">Reference proteome</keyword>
<dbReference type="Proteomes" id="UP000197535">
    <property type="component" value="Unassembled WGS sequence"/>
</dbReference>
<evidence type="ECO:0000313" key="3">
    <source>
        <dbReference type="Proteomes" id="UP000197535"/>
    </source>
</evidence>
<accession>A0A254TK31</accession>
<name>A0A254TK31_9BURK</name>
<sequence length="113" mass="12153">MLAGCSSTGFKLPDWVPSFTTAQPEPAPQPPAKPRNGSVISDNEGEAILQTVDFRPGTSSATVERLAKRFGCTGSMGAGLVTDKGPVEVYRMKCDNGTIFMAQCELRQCRPMR</sequence>
<dbReference type="EMBL" id="LSTO01000001">
    <property type="protein sequence ID" value="OWW22979.1"/>
    <property type="molecule type" value="Genomic_DNA"/>
</dbReference>
<evidence type="ECO:0000313" key="2">
    <source>
        <dbReference type="EMBL" id="OWW22979.1"/>
    </source>
</evidence>
<proteinExistence type="predicted"/>
<evidence type="ECO:0000256" key="1">
    <source>
        <dbReference type="SAM" id="MobiDB-lite"/>
    </source>
</evidence>
<organism evidence="2 3">
    <name type="scientific">Noviherbaspirillum denitrificans</name>
    <dbReference type="NCBI Taxonomy" id="1968433"/>
    <lineage>
        <taxon>Bacteria</taxon>
        <taxon>Pseudomonadati</taxon>
        <taxon>Pseudomonadota</taxon>
        <taxon>Betaproteobacteria</taxon>
        <taxon>Burkholderiales</taxon>
        <taxon>Oxalobacteraceae</taxon>
        <taxon>Noviherbaspirillum</taxon>
    </lineage>
</organism>